<gene>
    <name evidence="1" type="ORF">AVDCRST_MAG94-5888</name>
</gene>
<organism evidence="1">
    <name type="scientific">uncultured Leptolyngbya sp</name>
    <dbReference type="NCBI Taxonomy" id="332963"/>
    <lineage>
        <taxon>Bacteria</taxon>
        <taxon>Bacillati</taxon>
        <taxon>Cyanobacteriota</taxon>
        <taxon>Cyanophyceae</taxon>
        <taxon>Leptolyngbyales</taxon>
        <taxon>Leptolyngbyaceae</taxon>
        <taxon>Leptolyngbya group</taxon>
        <taxon>Leptolyngbya</taxon>
        <taxon>environmental samples</taxon>
    </lineage>
</organism>
<sequence length="124" mass="14045">MVTRSYWSGLFHCYAVDGLPRTNNDLEHVFGQIRHHQRRCSGRKVASASLVLRGSVLLVAALATQLKTFQPAQLVPTALATWQQLRSQLAQHRLKRVKQLRFRRSPSAYLATLEAKALQLTLLL</sequence>
<proteinExistence type="predicted"/>
<evidence type="ECO:0000313" key="1">
    <source>
        <dbReference type="EMBL" id="CAA9400573.1"/>
    </source>
</evidence>
<reference evidence="1" key="1">
    <citation type="submission" date="2020-02" db="EMBL/GenBank/DDBJ databases">
        <authorList>
            <person name="Meier V. D."/>
        </authorList>
    </citation>
    <scope>NUCLEOTIDE SEQUENCE</scope>
    <source>
        <strain evidence="1">AVDCRST_MAG94</strain>
    </source>
</reference>
<name>A0A6J4NXW0_9CYAN</name>
<evidence type="ECO:0008006" key="2">
    <source>
        <dbReference type="Google" id="ProtNLM"/>
    </source>
</evidence>
<dbReference type="EMBL" id="CADCTY010002032">
    <property type="protein sequence ID" value="CAA9400573.1"/>
    <property type="molecule type" value="Genomic_DNA"/>
</dbReference>
<protein>
    <recommendedName>
        <fullName evidence="2">Transposase</fullName>
    </recommendedName>
</protein>
<dbReference type="AlphaFoldDB" id="A0A6J4NXW0"/>
<accession>A0A6J4NXW0</accession>